<dbReference type="PROSITE" id="PS51767">
    <property type="entry name" value="PEPTIDASE_A1"/>
    <property type="match status" value="1"/>
</dbReference>
<dbReference type="PANTHER" id="PTHR47966">
    <property type="entry name" value="BETA-SITE APP-CLEAVING ENZYME, ISOFORM A-RELATED"/>
    <property type="match status" value="1"/>
</dbReference>
<evidence type="ECO:0000313" key="5">
    <source>
        <dbReference type="Proteomes" id="UP000676336"/>
    </source>
</evidence>
<dbReference type="InterPro" id="IPR001461">
    <property type="entry name" value="Aspartic_peptidase_A1"/>
</dbReference>
<proteinExistence type="inferred from homology"/>
<evidence type="ECO:0000259" key="3">
    <source>
        <dbReference type="PROSITE" id="PS51767"/>
    </source>
</evidence>
<dbReference type="InterPro" id="IPR021109">
    <property type="entry name" value="Peptidase_aspartic_dom_sf"/>
</dbReference>
<evidence type="ECO:0000313" key="4">
    <source>
        <dbReference type="EMBL" id="CAF3858279.1"/>
    </source>
</evidence>
<dbReference type="FunFam" id="2.40.70.10:FF:000008">
    <property type="entry name" value="Cathepsin D"/>
    <property type="match status" value="1"/>
</dbReference>
<dbReference type="GO" id="GO:0004190">
    <property type="term" value="F:aspartic-type endopeptidase activity"/>
    <property type="evidence" value="ECO:0007669"/>
    <property type="project" value="InterPro"/>
</dbReference>
<comment type="caution">
    <text evidence="4">The sequence shown here is derived from an EMBL/GenBank/DDBJ whole genome shotgun (WGS) entry which is preliminary data.</text>
</comment>
<dbReference type="PROSITE" id="PS00141">
    <property type="entry name" value="ASP_PROTEASE"/>
    <property type="match status" value="1"/>
</dbReference>
<name>A0A8S2KKQ9_9BILA</name>
<sequence length="221" mass="23877">MKLSSSGQSNSQSTVVSSRTLSASENLINEMNSYWIATISIGTPPQNFLIDFDTGSSDLWIPSINCPSSCGNDSHYNASASSSYRANGAHFFISYGDGSYAGGHFDSDTVTVAGVSVVNQVFAEAVNMSGFNDAMDGLLGLAYQNLAVGHEAPVFYNMWAQDEEFILSFESVTVTQCTNVFSLELCVSEARTILACHNKVVLVVVNNHLKAIGRFDVNYYI</sequence>
<keyword evidence="2" id="KW-1015">Disulfide bond</keyword>
<gene>
    <name evidence="4" type="ORF">SMN809_LOCUS4400</name>
</gene>
<feature type="disulfide bond" evidence="2">
    <location>
        <begin position="66"/>
        <end position="70"/>
    </location>
</feature>
<protein>
    <recommendedName>
        <fullName evidence="3">Peptidase A1 domain-containing protein</fullName>
    </recommendedName>
</protein>
<dbReference type="Pfam" id="PF00026">
    <property type="entry name" value="Asp"/>
    <property type="match status" value="1"/>
</dbReference>
<evidence type="ECO:0000256" key="1">
    <source>
        <dbReference type="ARBA" id="ARBA00007447"/>
    </source>
</evidence>
<feature type="domain" description="Peptidase A1" evidence="3">
    <location>
        <begin position="35"/>
        <end position="221"/>
    </location>
</feature>
<organism evidence="4 5">
    <name type="scientific">Rotaria magnacalcarata</name>
    <dbReference type="NCBI Taxonomy" id="392030"/>
    <lineage>
        <taxon>Eukaryota</taxon>
        <taxon>Metazoa</taxon>
        <taxon>Spiralia</taxon>
        <taxon>Gnathifera</taxon>
        <taxon>Rotifera</taxon>
        <taxon>Eurotatoria</taxon>
        <taxon>Bdelloidea</taxon>
        <taxon>Philodinida</taxon>
        <taxon>Philodinidae</taxon>
        <taxon>Rotaria</taxon>
    </lineage>
</organism>
<dbReference type="PANTHER" id="PTHR47966:SF51">
    <property type="entry name" value="BETA-SITE APP-CLEAVING ENZYME, ISOFORM A-RELATED"/>
    <property type="match status" value="1"/>
</dbReference>
<dbReference type="SUPFAM" id="SSF50630">
    <property type="entry name" value="Acid proteases"/>
    <property type="match status" value="1"/>
</dbReference>
<dbReference type="EMBL" id="CAJOBI010001012">
    <property type="protein sequence ID" value="CAF3858279.1"/>
    <property type="molecule type" value="Genomic_DNA"/>
</dbReference>
<reference evidence="4" key="1">
    <citation type="submission" date="2021-02" db="EMBL/GenBank/DDBJ databases">
        <authorList>
            <person name="Nowell W R."/>
        </authorList>
    </citation>
    <scope>NUCLEOTIDE SEQUENCE</scope>
</reference>
<dbReference type="GO" id="GO:0006508">
    <property type="term" value="P:proteolysis"/>
    <property type="evidence" value="ECO:0007669"/>
    <property type="project" value="InterPro"/>
</dbReference>
<dbReference type="InterPro" id="IPR033121">
    <property type="entry name" value="PEPTIDASE_A1"/>
</dbReference>
<accession>A0A8S2KKQ9</accession>
<dbReference type="InterPro" id="IPR001969">
    <property type="entry name" value="Aspartic_peptidase_AS"/>
</dbReference>
<dbReference type="AlphaFoldDB" id="A0A8S2KKQ9"/>
<dbReference type="Gene3D" id="2.40.70.10">
    <property type="entry name" value="Acid Proteases"/>
    <property type="match status" value="1"/>
</dbReference>
<dbReference type="Proteomes" id="UP000676336">
    <property type="component" value="Unassembled WGS sequence"/>
</dbReference>
<comment type="similarity">
    <text evidence="1">Belongs to the peptidase A1 family.</text>
</comment>
<evidence type="ECO:0000256" key="2">
    <source>
        <dbReference type="PIRSR" id="PIRSR601461-2"/>
    </source>
</evidence>